<evidence type="ECO:0000313" key="3">
    <source>
        <dbReference type="EMBL" id="NYH93573.1"/>
    </source>
</evidence>
<keyword evidence="3" id="KW-0687">Ribonucleoprotein</keyword>
<organism evidence="3 4">
    <name type="scientific">Actinopolymorpha rutila</name>
    <dbReference type="NCBI Taxonomy" id="446787"/>
    <lineage>
        <taxon>Bacteria</taxon>
        <taxon>Bacillati</taxon>
        <taxon>Actinomycetota</taxon>
        <taxon>Actinomycetes</taxon>
        <taxon>Propionibacteriales</taxon>
        <taxon>Actinopolymorphaceae</taxon>
        <taxon>Actinopolymorpha</taxon>
    </lineage>
</organism>
<evidence type="ECO:0000313" key="4">
    <source>
        <dbReference type="Proteomes" id="UP000579605"/>
    </source>
</evidence>
<evidence type="ECO:0000259" key="2">
    <source>
        <dbReference type="PROSITE" id="PS51186"/>
    </source>
</evidence>
<dbReference type="InterPro" id="IPR016181">
    <property type="entry name" value="Acyl_CoA_acyltransferase"/>
</dbReference>
<dbReference type="RefSeq" id="WP_179791079.1">
    <property type="nucleotide sequence ID" value="NZ_BAAARR010000012.1"/>
</dbReference>
<accession>A0A852ZMQ5</accession>
<feature type="domain" description="N-acetyltransferase" evidence="2">
    <location>
        <begin position="1"/>
        <end position="159"/>
    </location>
</feature>
<dbReference type="InterPro" id="IPR000182">
    <property type="entry name" value="GNAT_dom"/>
</dbReference>
<dbReference type="CDD" id="cd04301">
    <property type="entry name" value="NAT_SF"/>
    <property type="match status" value="1"/>
</dbReference>
<dbReference type="PROSITE" id="PS51186">
    <property type="entry name" value="GNAT"/>
    <property type="match status" value="1"/>
</dbReference>
<dbReference type="SUPFAM" id="SSF55729">
    <property type="entry name" value="Acyl-CoA N-acyltransferases (Nat)"/>
    <property type="match status" value="1"/>
</dbReference>
<gene>
    <name evidence="3" type="ORF">F4554_006211</name>
</gene>
<dbReference type="AlphaFoldDB" id="A0A852ZMQ5"/>
<keyword evidence="4" id="KW-1185">Reference proteome</keyword>
<dbReference type="Gene3D" id="3.40.630.30">
    <property type="match status" value="1"/>
</dbReference>
<comment type="caution">
    <text evidence="3">The sequence shown here is derived from an EMBL/GenBank/DDBJ whole genome shotgun (WGS) entry which is preliminary data.</text>
</comment>
<protein>
    <submittedName>
        <fullName evidence="3">Ribosomal protein S18 acetylase RimI-like enzyme</fullName>
    </submittedName>
</protein>
<dbReference type="GO" id="GO:0005840">
    <property type="term" value="C:ribosome"/>
    <property type="evidence" value="ECO:0007669"/>
    <property type="project" value="UniProtKB-KW"/>
</dbReference>
<dbReference type="PANTHER" id="PTHR43072">
    <property type="entry name" value="N-ACETYLTRANSFERASE"/>
    <property type="match status" value="1"/>
</dbReference>
<dbReference type="Proteomes" id="UP000579605">
    <property type="component" value="Unassembled WGS sequence"/>
</dbReference>
<name>A0A852ZMQ5_9ACTN</name>
<dbReference type="GO" id="GO:0016747">
    <property type="term" value="F:acyltransferase activity, transferring groups other than amino-acyl groups"/>
    <property type="evidence" value="ECO:0007669"/>
    <property type="project" value="InterPro"/>
</dbReference>
<proteinExistence type="predicted"/>
<reference evidence="3 4" key="1">
    <citation type="submission" date="2020-07" db="EMBL/GenBank/DDBJ databases">
        <title>Sequencing the genomes of 1000 actinobacteria strains.</title>
        <authorList>
            <person name="Klenk H.-P."/>
        </authorList>
    </citation>
    <scope>NUCLEOTIDE SEQUENCE [LARGE SCALE GENOMIC DNA]</scope>
    <source>
        <strain evidence="3 4">DSM 18448</strain>
    </source>
</reference>
<keyword evidence="3" id="KW-0689">Ribosomal protein</keyword>
<feature type="compositionally biased region" description="Basic and acidic residues" evidence="1">
    <location>
        <begin position="169"/>
        <end position="190"/>
    </location>
</feature>
<feature type="region of interest" description="Disordered" evidence="1">
    <location>
        <begin position="167"/>
        <end position="190"/>
    </location>
</feature>
<dbReference type="Pfam" id="PF00583">
    <property type="entry name" value="Acetyltransf_1"/>
    <property type="match status" value="1"/>
</dbReference>
<sequence length="190" mass="21164">MHVREAEERDVEAIVLLRERVATEGRWIAEVTPEDRPEGQRLYLDRIRRPHSTVLVTESEEAIDGVIAIDLVGGIAALGMFVDSASRGFGKGTSLLAAAIGWARSQSAHKVGLDVWPHNEPAISLYRRAGFVTEGRRRRHYRRRNGELWDVVHMGLVLDHASPGSSFDPSDHNVITDDLHASNNTGDRRS</sequence>
<dbReference type="EMBL" id="JACBZH010000001">
    <property type="protein sequence ID" value="NYH93573.1"/>
    <property type="molecule type" value="Genomic_DNA"/>
</dbReference>
<evidence type="ECO:0000256" key="1">
    <source>
        <dbReference type="SAM" id="MobiDB-lite"/>
    </source>
</evidence>